<dbReference type="InterPro" id="IPR008972">
    <property type="entry name" value="Cupredoxin"/>
</dbReference>
<accession>A0A836C758</accession>
<dbReference type="Gene3D" id="2.60.40.420">
    <property type="entry name" value="Cupredoxins - blue copper proteins"/>
    <property type="match status" value="3"/>
</dbReference>
<evidence type="ECO:0000259" key="3">
    <source>
        <dbReference type="Pfam" id="PF07732"/>
    </source>
</evidence>
<comment type="caution">
    <text evidence="4">The sequence shown here is derived from an EMBL/GenBank/DDBJ whole genome shotgun (WGS) entry which is preliminary data.</text>
</comment>
<feature type="domain" description="Plastocyanin-like" evidence="2">
    <location>
        <begin position="412"/>
        <end position="552"/>
    </location>
</feature>
<evidence type="ECO:0008006" key="6">
    <source>
        <dbReference type="Google" id="ProtNLM"/>
    </source>
</evidence>
<evidence type="ECO:0000313" key="5">
    <source>
        <dbReference type="Proteomes" id="UP000612055"/>
    </source>
</evidence>
<dbReference type="EMBL" id="JAEHOE010000002">
    <property type="protein sequence ID" value="KAG2501417.1"/>
    <property type="molecule type" value="Genomic_DNA"/>
</dbReference>
<name>A0A836C758_9CHLO</name>
<dbReference type="PANTHER" id="PTHR11709">
    <property type="entry name" value="MULTI-COPPER OXIDASE"/>
    <property type="match status" value="1"/>
</dbReference>
<dbReference type="SUPFAM" id="SSF49503">
    <property type="entry name" value="Cupredoxins"/>
    <property type="match status" value="2"/>
</dbReference>
<protein>
    <recommendedName>
        <fullName evidence="6">Laccase</fullName>
    </recommendedName>
</protein>
<dbReference type="GO" id="GO:0016491">
    <property type="term" value="F:oxidoreductase activity"/>
    <property type="evidence" value="ECO:0007669"/>
    <property type="project" value="InterPro"/>
</dbReference>
<proteinExistence type="inferred from homology"/>
<reference evidence="4" key="1">
    <citation type="journal article" date="2020" name="bioRxiv">
        <title>Comparative genomics of Chlamydomonas.</title>
        <authorList>
            <person name="Craig R.J."/>
            <person name="Hasan A.R."/>
            <person name="Ness R.W."/>
            <person name="Keightley P.D."/>
        </authorList>
    </citation>
    <scope>NUCLEOTIDE SEQUENCE</scope>
    <source>
        <strain evidence="4">CCAP 11/70</strain>
    </source>
</reference>
<evidence type="ECO:0000259" key="2">
    <source>
        <dbReference type="Pfam" id="PF07731"/>
    </source>
</evidence>
<dbReference type="InterPro" id="IPR011707">
    <property type="entry name" value="Cu-oxidase-like_N"/>
</dbReference>
<dbReference type="AlphaFoldDB" id="A0A836C758"/>
<dbReference type="InterPro" id="IPR045087">
    <property type="entry name" value="Cu-oxidase_fam"/>
</dbReference>
<feature type="domain" description="Plastocyanin-like" evidence="3">
    <location>
        <begin position="20"/>
        <end position="126"/>
    </location>
</feature>
<keyword evidence="5" id="KW-1185">Reference proteome</keyword>
<organism evidence="4 5">
    <name type="scientific">Edaphochlamys debaryana</name>
    <dbReference type="NCBI Taxonomy" id="47281"/>
    <lineage>
        <taxon>Eukaryota</taxon>
        <taxon>Viridiplantae</taxon>
        <taxon>Chlorophyta</taxon>
        <taxon>core chlorophytes</taxon>
        <taxon>Chlorophyceae</taxon>
        <taxon>CS clade</taxon>
        <taxon>Chlamydomonadales</taxon>
        <taxon>Chlamydomonadales incertae sedis</taxon>
        <taxon>Edaphochlamys</taxon>
    </lineage>
</organism>
<evidence type="ECO:0000256" key="1">
    <source>
        <dbReference type="ARBA" id="ARBA00010609"/>
    </source>
</evidence>
<dbReference type="Pfam" id="PF07731">
    <property type="entry name" value="Cu-oxidase_2"/>
    <property type="match status" value="1"/>
</dbReference>
<dbReference type="Pfam" id="PF07732">
    <property type="entry name" value="Cu-oxidase_3"/>
    <property type="match status" value="1"/>
</dbReference>
<comment type="similarity">
    <text evidence="1">Belongs to the multicopper oxidase family.</text>
</comment>
<sequence>MGDYKIQTLAFAAGSAGEATVPGPTIRFKACAQYRLTFVNNAQKPYKPYIDTSAVTNLHLHGIHVNGDAPADDVTLVLEVGQSYTYTYNMPCDHAGGTFFYHTHIHGITALQVASGAVGALLVDDHPSELASRPASWPDMEEHVLVLLRVDASSVSDPAPAVAAASGDSSDKGSRRGPTSFSALRALFKWLLGEESRPTSKAITAPKKQTEAVADGSSLETDANGALLQGASIPSLCSSLACTWFSSTGTPPASQFYLANGRYKPTFALGAANTWHRLRLVHASQNGVGVQFDIVASSGQGTGACSVFLLGRDGVLLPTLPRPLAPTSATSTPLLFANVATRADVAVSCPCAAEVCTYDIVYRGSTVVASLVVAADEAAPAPPAPLPTWAPCRPYYLRDLQSETVAGTFSVALGGSTVNGISFSAHTPQYTFEPWSTQEWTVLNIDAHPFHLHAQPFQLVANIPVGGPPGWYQIGDWQDTISSAGMSGVDSTALNGAIHNHNHAHAHGGARRMLSFDVGSGFASKIRFRTEYTNKVMVHCHILTHEDAGAMALTLSTGNHGITAYQINPANEFLCPA</sequence>
<gene>
    <name evidence="4" type="ORF">HYH03_001200</name>
</gene>
<dbReference type="OrthoDB" id="540020at2759"/>
<dbReference type="Proteomes" id="UP000612055">
    <property type="component" value="Unassembled WGS sequence"/>
</dbReference>
<evidence type="ECO:0000313" key="4">
    <source>
        <dbReference type="EMBL" id="KAG2501417.1"/>
    </source>
</evidence>
<dbReference type="GO" id="GO:0005507">
    <property type="term" value="F:copper ion binding"/>
    <property type="evidence" value="ECO:0007669"/>
    <property type="project" value="InterPro"/>
</dbReference>
<dbReference type="InterPro" id="IPR011706">
    <property type="entry name" value="Cu-oxidase_C"/>
</dbReference>
<dbReference type="PANTHER" id="PTHR11709:SF2">
    <property type="entry name" value="MULTICOPPER OXIDASE LPR1"/>
    <property type="match status" value="1"/>
</dbReference>